<sequence>MEERKEVAMAAMALLGEKGSGNDLDGTELMKATRIMMNVKNAFLNGKLIDKGCTEPPHYYRYPPQQKEEEFLKLVQNDMTVAQYEAKFTSLSRYTPHLVDTKNHKARRFEKGLKRGIKNILLALKLSTYAKVVERAKILETDYGEGDEKTCEEPREVVKWGVGIAAVSDAAEMEEMLGEFDEDVTSIREGEEAIGGEVSAENPADEVAI</sequence>
<organism evidence="2 3">
    <name type="scientific">Escallonia herrerae</name>
    <dbReference type="NCBI Taxonomy" id="1293975"/>
    <lineage>
        <taxon>Eukaryota</taxon>
        <taxon>Viridiplantae</taxon>
        <taxon>Streptophyta</taxon>
        <taxon>Embryophyta</taxon>
        <taxon>Tracheophyta</taxon>
        <taxon>Spermatophyta</taxon>
        <taxon>Magnoliopsida</taxon>
        <taxon>eudicotyledons</taxon>
        <taxon>Gunneridae</taxon>
        <taxon>Pentapetalae</taxon>
        <taxon>asterids</taxon>
        <taxon>campanulids</taxon>
        <taxon>Escalloniales</taxon>
        <taxon>Escalloniaceae</taxon>
        <taxon>Escallonia</taxon>
    </lineage>
</organism>
<dbReference type="Proteomes" id="UP001188597">
    <property type="component" value="Unassembled WGS sequence"/>
</dbReference>
<accession>A0AA88VVP7</accession>
<name>A0AA88VVP7_9ASTE</name>
<dbReference type="EMBL" id="JAVXUP010001188">
    <property type="protein sequence ID" value="KAK3014853.1"/>
    <property type="molecule type" value="Genomic_DNA"/>
</dbReference>
<dbReference type="InterPro" id="IPR005162">
    <property type="entry name" value="Retrotrans_gag_dom"/>
</dbReference>
<proteinExistence type="predicted"/>
<evidence type="ECO:0000313" key="2">
    <source>
        <dbReference type="EMBL" id="KAK3014853.1"/>
    </source>
</evidence>
<evidence type="ECO:0000313" key="3">
    <source>
        <dbReference type="Proteomes" id="UP001188597"/>
    </source>
</evidence>
<keyword evidence="3" id="KW-1185">Reference proteome</keyword>
<protein>
    <recommendedName>
        <fullName evidence="1">Retrotransposon gag domain-containing protein</fullName>
    </recommendedName>
</protein>
<gene>
    <name evidence="2" type="ORF">RJ639_008780</name>
</gene>
<comment type="caution">
    <text evidence="2">The sequence shown here is derived from an EMBL/GenBank/DDBJ whole genome shotgun (WGS) entry which is preliminary data.</text>
</comment>
<feature type="domain" description="Retrotransposon gag" evidence="1">
    <location>
        <begin position="64"/>
        <end position="114"/>
    </location>
</feature>
<dbReference type="Pfam" id="PF03732">
    <property type="entry name" value="Retrotrans_gag"/>
    <property type="match status" value="1"/>
</dbReference>
<evidence type="ECO:0000259" key="1">
    <source>
        <dbReference type="Pfam" id="PF03732"/>
    </source>
</evidence>
<dbReference type="AlphaFoldDB" id="A0AA88VVP7"/>
<reference evidence="2" key="1">
    <citation type="submission" date="2022-12" db="EMBL/GenBank/DDBJ databases">
        <title>Draft genome assemblies for two species of Escallonia (Escalloniales).</title>
        <authorList>
            <person name="Chanderbali A."/>
            <person name="Dervinis C."/>
            <person name="Anghel I."/>
            <person name="Soltis D."/>
            <person name="Soltis P."/>
            <person name="Zapata F."/>
        </authorList>
    </citation>
    <scope>NUCLEOTIDE SEQUENCE</scope>
    <source>
        <strain evidence="2">UCBG64.0493</strain>
        <tissue evidence="2">Leaf</tissue>
    </source>
</reference>